<keyword evidence="1" id="KW-1133">Transmembrane helix</keyword>
<evidence type="ECO:0000313" key="3">
    <source>
        <dbReference type="Proteomes" id="UP000248817"/>
    </source>
</evidence>
<dbReference type="Proteomes" id="UP000248817">
    <property type="component" value="Unassembled WGS sequence"/>
</dbReference>
<proteinExistence type="predicted"/>
<keyword evidence="1" id="KW-0812">Transmembrane</keyword>
<feature type="transmembrane region" description="Helical" evidence="1">
    <location>
        <begin position="6"/>
        <end position="27"/>
    </location>
</feature>
<evidence type="ECO:0000313" key="2">
    <source>
        <dbReference type="EMBL" id="PYI34719.1"/>
    </source>
</evidence>
<feature type="transmembrane region" description="Helical" evidence="1">
    <location>
        <begin position="34"/>
        <end position="53"/>
    </location>
</feature>
<name>A0A2V5IDI6_9EURO</name>
<dbReference type="EMBL" id="KZ825474">
    <property type="protein sequence ID" value="PYI34719.1"/>
    <property type="molecule type" value="Genomic_DNA"/>
</dbReference>
<evidence type="ECO:0000256" key="1">
    <source>
        <dbReference type="SAM" id="Phobius"/>
    </source>
</evidence>
<reference evidence="2 3" key="1">
    <citation type="submission" date="2018-02" db="EMBL/GenBank/DDBJ databases">
        <title>The genomes of Aspergillus section Nigri reveals drivers in fungal speciation.</title>
        <authorList>
            <consortium name="DOE Joint Genome Institute"/>
            <person name="Vesth T.C."/>
            <person name="Nybo J."/>
            <person name="Theobald S."/>
            <person name="Brandl J."/>
            <person name="Frisvad J.C."/>
            <person name="Nielsen K.F."/>
            <person name="Lyhne E.K."/>
            <person name="Kogle M.E."/>
            <person name="Kuo A."/>
            <person name="Riley R."/>
            <person name="Clum A."/>
            <person name="Nolan M."/>
            <person name="Lipzen A."/>
            <person name="Salamov A."/>
            <person name="Henrissat B."/>
            <person name="Wiebenga A."/>
            <person name="De vries R.P."/>
            <person name="Grigoriev I.V."/>
            <person name="Mortensen U.H."/>
            <person name="Andersen M.R."/>
            <person name="Baker S.E."/>
        </authorList>
    </citation>
    <scope>NUCLEOTIDE SEQUENCE [LARGE SCALE GENOMIC DNA]</scope>
    <source>
        <strain evidence="2 3">CBS 114.80</strain>
    </source>
</reference>
<dbReference type="AlphaFoldDB" id="A0A2V5IDI6"/>
<accession>A0A2V5IDI6</accession>
<sequence length="121" mass="13591">MLDVTAFWMILGAPYCVTAIFVGFVRYFRETKDFDLVFFLKMMVVAVVNLIVIDTEKSAVLRQNPESGVKLKSGTISGLGVENRIMSIHCSTRQGSSQAQLLTFKVGFRLFDDRELQISTS</sequence>
<keyword evidence="1" id="KW-0472">Membrane</keyword>
<keyword evidence="3" id="KW-1185">Reference proteome</keyword>
<protein>
    <submittedName>
        <fullName evidence="2">Uncharacterized protein</fullName>
    </submittedName>
</protein>
<organism evidence="2 3">
    <name type="scientific">Aspergillus indologenus CBS 114.80</name>
    <dbReference type="NCBI Taxonomy" id="1450541"/>
    <lineage>
        <taxon>Eukaryota</taxon>
        <taxon>Fungi</taxon>
        <taxon>Dikarya</taxon>
        <taxon>Ascomycota</taxon>
        <taxon>Pezizomycotina</taxon>
        <taxon>Eurotiomycetes</taxon>
        <taxon>Eurotiomycetidae</taxon>
        <taxon>Eurotiales</taxon>
        <taxon>Aspergillaceae</taxon>
        <taxon>Aspergillus</taxon>
        <taxon>Aspergillus subgen. Circumdati</taxon>
    </lineage>
</organism>
<gene>
    <name evidence="2" type="ORF">BP00DRAFT_42883</name>
</gene>